<dbReference type="GO" id="GO:0016491">
    <property type="term" value="F:oxidoreductase activity"/>
    <property type="evidence" value="ECO:0007669"/>
    <property type="project" value="UniProtKB-KW"/>
</dbReference>
<dbReference type="Gene3D" id="2.40.40.20">
    <property type="match status" value="1"/>
</dbReference>
<feature type="domain" description="4Fe-4S Mo/W bis-MGD-type" evidence="10">
    <location>
        <begin position="71"/>
        <end position="155"/>
    </location>
</feature>
<protein>
    <submittedName>
        <fullName evidence="11">Tetrathionate reductase alpha subunit</fullName>
    </submittedName>
</protein>
<evidence type="ECO:0000256" key="1">
    <source>
        <dbReference type="ARBA" id="ARBA00001942"/>
    </source>
</evidence>
<evidence type="ECO:0000256" key="9">
    <source>
        <dbReference type="ARBA" id="ARBA00023014"/>
    </source>
</evidence>
<dbReference type="OrthoDB" id="9815647at2"/>
<gene>
    <name evidence="11" type="ORF">EDC45_1028</name>
</gene>
<dbReference type="InterPro" id="IPR050612">
    <property type="entry name" value="Prok_Mopterin_Oxidored"/>
</dbReference>
<dbReference type="InterPro" id="IPR009010">
    <property type="entry name" value="Asp_de-COase-like_dom_sf"/>
</dbReference>
<dbReference type="InterPro" id="IPR006657">
    <property type="entry name" value="MoPterin_dinucl-bd_dom"/>
</dbReference>
<organism evidence="11 12">
    <name type="scientific">Mesocricetibacter intestinalis</name>
    <dbReference type="NCBI Taxonomy" id="1521930"/>
    <lineage>
        <taxon>Bacteria</taxon>
        <taxon>Pseudomonadati</taxon>
        <taxon>Pseudomonadota</taxon>
        <taxon>Gammaproteobacteria</taxon>
        <taxon>Pasteurellales</taxon>
        <taxon>Pasteurellaceae</taxon>
        <taxon>Mesocricetibacter</taxon>
    </lineage>
</organism>
<dbReference type="GO" id="GO:0046872">
    <property type="term" value="F:metal ion binding"/>
    <property type="evidence" value="ECO:0007669"/>
    <property type="project" value="UniProtKB-KW"/>
</dbReference>
<dbReference type="Gene3D" id="3.40.228.10">
    <property type="entry name" value="Dimethylsulfoxide Reductase, domain 2"/>
    <property type="match status" value="1"/>
</dbReference>
<evidence type="ECO:0000313" key="11">
    <source>
        <dbReference type="EMBL" id="TDQ57961.1"/>
    </source>
</evidence>
<dbReference type="InterPro" id="IPR037946">
    <property type="entry name" value="MopB_CT_Tetrathionate"/>
</dbReference>
<evidence type="ECO:0000256" key="8">
    <source>
        <dbReference type="ARBA" id="ARBA00023004"/>
    </source>
</evidence>
<dbReference type="Gene3D" id="3.40.50.740">
    <property type="match status" value="2"/>
</dbReference>
<dbReference type="RefSeq" id="WP_133544138.1">
    <property type="nucleotide sequence ID" value="NZ_SNYQ01000003.1"/>
</dbReference>
<dbReference type="Pfam" id="PF01568">
    <property type="entry name" value="Molydop_binding"/>
    <property type="match status" value="1"/>
</dbReference>
<dbReference type="AlphaFoldDB" id="A0A4R6V8K3"/>
<dbReference type="InterPro" id="IPR006311">
    <property type="entry name" value="TAT_signal"/>
</dbReference>
<dbReference type="SMART" id="SM00926">
    <property type="entry name" value="Molybdop_Fe4S4"/>
    <property type="match status" value="1"/>
</dbReference>
<dbReference type="Gene3D" id="2.20.25.90">
    <property type="entry name" value="ADC-like domains"/>
    <property type="match status" value="1"/>
</dbReference>
<proteinExistence type="inferred from homology"/>
<dbReference type="InterPro" id="IPR006963">
    <property type="entry name" value="Mopterin_OxRdtase_4Fe-4S_dom"/>
</dbReference>
<comment type="caution">
    <text evidence="11">The sequence shown here is derived from an EMBL/GenBank/DDBJ whole genome shotgun (WGS) entry which is preliminary data.</text>
</comment>
<keyword evidence="3" id="KW-0004">4Fe-4S</keyword>
<name>A0A4R6V8K3_9PAST</name>
<evidence type="ECO:0000256" key="7">
    <source>
        <dbReference type="ARBA" id="ARBA00023002"/>
    </source>
</evidence>
<keyword evidence="9" id="KW-0411">Iron-sulfur</keyword>
<keyword evidence="4" id="KW-0500">Molybdenum</keyword>
<dbReference type="SUPFAM" id="SSF53706">
    <property type="entry name" value="Formate dehydrogenase/DMSO reductase, domains 1-3"/>
    <property type="match status" value="1"/>
</dbReference>
<reference evidence="11 12" key="1">
    <citation type="submission" date="2019-03" db="EMBL/GenBank/DDBJ databases">
        <title>Genomic Encyclopedia of Type Strains, Phase IV (KMG-IV): sequencing the most valuable type-strain genomes for metagenomic binning, comparative biology and taxonomic classification.</title>
        <authorList>
            <person name="Goeker M."/>
        </authorList>
    </citation>
    <scope>NUCLEOTIDE SEQUENCE [LARGE SCALE GENOMIC DNA]</scope>
    <source>
        <strain evidence="11 12">DSM 28403</strain>
    </source>
</reference>
<evidence type="ECO:0000313" key="12">
    <source>
        <dbReference type="Proteomes" id="UP000295657"/>
    </source>
</evidence>
<evidence type="ECO:0000256" key="3">
    <source>
        <dbReference type="ARBA" id="ARBA00022485"/>
    </source>
</evidence>
<dbReference type="CDD" id="cd02758">
    <property type="entry name" value="MopB_Tetrathionate-Ra"/>
    <property type="match status" value="1"/>
</dbReference>
<dbReference type="InterPro" id="IPR006656">
    <property type="entry name" value="Mopterin_OxRdtase"/>
</dbReference>
<accession>A0A4R6V8K3</accession>
<dbReference type="PANTHER" id="PTHR43742:SF9">
    <property type="entry name" value="TETRATHIONATE REDUCTASE SUBUNIT A"/>
    <property type="match status" value="1"/>
</dbReference>
<keyword evidence="5" id="KW-0479">Metal-binding</keyword>
<keyword evidence="12" id="KW-1185">Reference proteome</keyword>
<comment type="similarity">
    <text evidence="2">Belongs to the prokaryotic molybdopterin-containing oxidoreductase family.</text>
</comment>
<dbReference type="CDD" id="cd02780">
    <property type="entry name" value="MopB_CT_Tetrathionate_Arsenate-R"/>
    <property type="match status" value="1"/>
</dbReference>
<dbReference type="PROSITE" id="PS51669">
    <property type="entry name" value="4FE4S_MOW_BIS_MGD"/>
    <property type="match status" value="1"/>
</dbReference>
<evidence type="ECO:0000256" key="2">
    <source>
        <dbReference type="ARBA" id="ARBA00010312"/>
    </source>
</evidence>
<evidence type="ECO:0000256" key="5">
    <source>
        <dbReference type="ARBA" id="ARBA00022723"/>
    </source>
</evidence>
<dbReference type="EMBL" id="SNYQ01000003">
    <property type="protein sequence ID" value="TDQ57961.1"/>
    <property type="molecule type" value="Genomic_DNA"/>
</dbReference>
<dbReference type="PROSITE" id="PS51318">
    <property type="entry name" value="TAT"/>
    <property type="match status" value="1"/>
</dbReference>
<dbReference type="GO" id="GO:0051539">
    <property type="term" value="F:4 iron, 4 sulfur cluster binding"/>
    <property type="evidence" value="ECO:0007669"/>
    <property type="project" value="UniProtKB-KW"/>
</dbReference>
<keyword evidence="8" id="KW-0408">Iron</keyword>
<evidence type="ECO:0000256" key="6">
    <source>
        <dbReference type="ARBA" id="ARBA00022729"/>
    </source>
</evidence>
<dbReference type="GO" id="GO:0043546">
    <property type="term" value="F:molybdopterin cofactor binding"/>
    <property type="evidence" value="ECO:0007669"/>
    <property type="project" value="InterPro"/>
</dbReference>
<keyword evidence="6" id="KW-0732">Signal</keyword>
<dbReference type="Pfam" id="PF00384">
    <property type="entry name" value="Molybdopterin"/>
    <property type="match status" value="1"/>
</dbReference>
<evidence type="ECO:0000256" key="4">
    <source>
        <dbReference type="ARBA" id="ARBA00022505"/>
    </source>
</evidence>
<keyword evidence="7" id="KW-0560">Oxidoreductase</keyword>
<sequence>MDNKRRRLLKGGLALGGATAFVGGYGPKLKDMAQGAIKGSSGEATADAISANSLLPEYRIADGQLISNPEQVVCHTQCMGCWTLCGVRARVDLKNNRVLRIAGNPYHPLSSDKTLPFDTSIEQAQKLLGGESGWENRSTACARGAAFLEGMNSPYRITRPLKRVGKRGEGKWQTISFEQLIEEVVNGGNLFGEGEVEGLKNIRDIEQLIDPRSPDLGPKSNQLLVTFAGPEGRQPILQRFAQKSFGTINFSSHGSYCGASFRAGSGAFMKDFDNNTHAKPDWDNCEFILFIGTSPAQAGNPFKRQARQLAKKRTEDKFAYAVVSPRLELTGSRATDNHQWIPILPGTDLALVMGMLGWIIEQELFNRDYLSRPTMAAAKSAHHASYSNATHLFIIEADHPKYGQALRISDLTGESKDSAETRDKSAEQDIIVKDLLSGRLLSAKESAQAELFVHQRVMLADGSEVQVASAMSLLRQSCEEKTLAQYSAICGVGVEQIKALAERFTAQGSKAVAITHGGTMHSTGFYTSWAILLLNAMVGNMNKKGGMCVNAGKFKDFGKGPRYDLSDFNGMLKPKGTNLARSKRAYENSSEYKRKAAAGENPYPAKAAWYPFTGGQMTEMLTSMLQGYPYPVKAWISHMSNPLYGMTGLNPMGEEKLKDPKILPLFIAVDAFMNETSALADYIVPDTHNFESWGFSTPWGGVPTRASTARWPLVESPNAKSAEGHTLNMENFIIALAKAMNLPGFGADAIRDSEGNSYSLDCAEDFFLRAAANIAYAGEKPVADANPRDLLLTGAARLIPQLERTLKAEEVGKAAHIYCKGGRFAPYSSAWKEEDMAFQWKNCLQIWSESVAKARHHSNGEHYPGCPHYMPPRFADGSELEQHYPSQDWGFKLVSFKSNIMSSITAPLLRLHSIKPEGMVAMHREDGEKLGIKHGEQVKIITPSGSKTASVMLIEGIAQGVIAIEHGYGHKQLGAQTYVIDGQEIKGHEMIKKGINLNDLALIDHTKQVPSAWQDWVCGSAVRNGIPARVEKIG</sequence>
<dbReference type="PANTHER" id="PTHR43742">
    <property type="entry name" value="TRIMETHYLAMINE-N-OXIDE REDUCTASE"/>
    <property type="match status" value="1"/>
</dbReference>
<evidence type="ECO:0000259" key="10">
    <source>
        <dbReference type="PROSITE" id="PS51669"/>
    </source>
</evidence>
<dbReference type="InterPro" id="IPR041929">
    <property type="entry name" value="Tetrathionate-R_A_N"/>
</dbReference>
<dbReference type="Proteomes" id="UP000295657">
    <property type="component" value="Unassembled WGS sequence"/>
</dbReference>
<dbReference type="SUPFAM" id="SSF50692">
    <property type="entry name" value="ADC-like"/>
    <property type="match status" value="1"/>
</dbReference>
<comment type="cofactor">
    <cofactor evidence="1">
        <name>Mo-bis(molybdopterin guanine dinucleotide)</name>
        <dbReference type="ChEBI" id="CHEBI:60539"/>
    </cofactor>
</comment>